<evidence type="ECO:0000313" key="8">
    <source>
        <dbReference type="Proteomes" id="UP000321769"/>
    </source>
</evidence>
<evidence type="ECO:0000256" key="1">
    <source>
        <dbReference type="ARBA" id="ARBA00023015"/>
    </source>
</evidence>
<dbReference type="SUPFAM" id="SSF48498">
    <property type="entry name" value="Tetracyclin repressor-like, C-terminal domain"/>
    <property type="match status" value="1"/>
</dbReference>
<feature type="DNA-binding region" description="H-T-H motif" evidence="4">
    <location>
        <begin position="56"/>
        <end position="75"/>
    </location>
</feature>
<keyword evidence="3" id="KW-0804">Transcription</keyword>
<feature type="region of interest" description="Disordered" evidence="5">
    <location>
        <begin position="1"/>
        <end position="22"/>
    </location>
</feature>
<gene>
    <name evidence="7" type="ORF">AFL01nite_06400</name>
</gene>
<keyword evidence="2 4" id="KW-0238">DNA-binding</keyword>
<feature type="domain" description="HTH tetR-type" evidence="6">
    <location>
        <begin position="33"/>
        <end position="93"/>
    </location>
</feature>
<sequence length="231" mass="25754">MSSPGSGRPEGHDTGSLVDERQVRALPVTARGQRTRESLVAAARRVFERDGFINSRLTDIATEAHTSIGTFYTYFDSKDEVFTAVLQVAQDDMLHPGLPRVEEAPENIAGVLEASNRAYFEAYRRNAQLMVLLEQVATINPDFRRLRVERSRLFTDRVARWIGSMQEAGLADRSLDPLMTSRALASMVSRLAYYSFALGEDWDVDSMVDTATRLWFNALGMTLPASSPESA</sequence>
<reference evidence="7 8" key="1">
    <citation type="submission" date="2019-07" db="EMBL/GenBank/DDBJ databases">
        <title>Whole genome shotgun sequence of Aeromicrobium flavum NBRC 107625.</title>
        <authorList>
            <person name="Hosoyama A."/>
            <person name="Uohara A."/>
            <person name="Ohji S."/>
            <person name="Ichikawa N."/>
        </authorList>
    </citation>
    <scope>NUCLEOTIDE SEQUENCE [LARGE SCALE GENOMIC DNA]</scope>
    <source>
        <strain evidence="7 8">NBRC 107625</strain>
    </source>
</reference>
<evidence type="ECO:0000313" key="7">
    <source>
        <dbReference type="EMBL" id="GEO88313.1"/>
    </source>
</evidence>
<dbReference type="InterPro" id="IPR009057">
    <property type="entry name" value="Homeodomain-like_sf"/>
</dbReference>
<feature type="compositionally biased region" description="Basic and acidic residues" evidence="5">
    <location>
        <begin position="9"/>
        <end position="22"/>
    </location>
</feature>
<evidence type="ECO:0000256" key="2">
    <source>
        <dbReference type="ARBA" id="ARBA00023125"/>
    </source>
</evidence>
<name>A0A512HS75_9ACTN</name>
<dbReference type="Gene3D" id="1.10.10.60">
    <property type="entry name" value="Homeodomain-like"/>
    <property type="match status" value="1"/>
</dbReference>
<evidence type="ECO:0000256" key="4">
    <source>
        <dbReference type="PROSITE-ProRule" id="PRU00335"/>
    </source>
</evidence>
<evidence type="ECO:0000256" key="5">
    <source>
        <dbReference type="SAM" id="MobiDB-lite"/>
    </source>
</evidence>
<dbReference type="InterPro" id="IPR050109">
    <property type="entry name" value="HTH-type_TetR-like_transc_reg"/>
</dbReference>
<dbReference type="AlphaFoldDB" id="A0A512HS75"/>
<evidence type="ECO:0000256" key="3">
    <source>
        <dbReference type="ARBA" id="ARBA00023163"/>
    </source>
</evidence>
<protein>
    <submittedName>
        <fullName evidence="7">Putative transcriptional regulator, TetR family protein</fullName>
    </submittedName>
</protein>
<dbReference type="SUPFAM" id="SSF46689">
    <property type="entry name" value="Homeodomain-like"/>
    <property type="match status" value="1"/>
</dbReference>
<dbReference type="GO" id="GO:0003700">
    <property type="term" value="F:DNA-binding transcription factor activity"/>
    <property type="evidence" value="ECO:0007669"/>
    <property type="project" value="TreeGrafter"/>
</dbReference>
<keyword evidence="8" id="KW-1185">Reference proteome</keyword>
<dbReference type="PANTHER" id="PTHR30055">
    <property type="entry name" value="HTH-TYPE TRANSCRIPTIONAL REGULATOR RUTR"/>
    <property type="match status" value="1"/>
</dbReference>
<dbReference type="EMBL" id="BJZQ01000002">
    <property type="protein sequence ID" value="GEO88313.1"/>
    <property type="molecule type" value="Genomic_DNA"/>
</dbReference>
<comment type="caution">
    <text evidence="7">The sequence shown here is derived from an EMBL/GenBank/DDBJ whole genome shotgun (WGS) entry which is preliminary data.</text>
</comment>
<dbReference type="PROSITE" id="PS50977">
    <property type="entry name" value="HTH_TETR_2"/>
    <property type="match status" value="1"/>
</dbReference>
<dbReference type="InterPro" id="IPR001647">
    <property type="entry name" value="HTH_TetR"/>
</dbReference>
<dbReference type="GO" id="GO:0000976">
    <property type="term" value="F:transcription cis-regulatory region binding"/>
    <property type="evidence" value="ECO:0007669"/>
    <property type="project" value="TreeGrafter"/>
</dbReference>
<dbReference type="RefSeq" id="WP_222593381.1">
    <property type="nucleotide sequence ID" value="NZ_BAAAYQ010000001.1"/>
</dbReference>
<dbReference type="Proteomes" id="UP000321769">
    <property type="component" value="Unassembled WGS sequence"/>
</dbReference>
<accession>A0A512HS75</accession>
<keyword evidence="1" id="KW-0805">Transcription regulation</keyword>
<evidence type="ECO:0000259" key="6">
    <source>
        <dbReference type="PROSITE" id="PS50977"/>
    </source>
</evidence>
<organism evidence="7 8">
    <name type="scientific">Aeromicrobium flavum</name>
    <dbReference type="NCBI Taxonomy" id="416568"/>
    <lineage>
        <taxon>Bacteria</taxon>
        <taxon>Bacillati</taxon>
        <taxon>Actinomycetota</taxon>
        <taxon>Actinomycetes</taxon>
        <taxon>Propionibacteriales</taxon>
        <taxon>Nocardioidaceae</taxon>
        <taxon>Aeromicrobium</taxon>
    </lineage>
</organism>
<dbReference type="InterPro" id="IPR036271">
    <property type="entry name" value="Tet_transcr_reg_TetR-rel_C_sf"/>
</dbReference>
<dbReference type="PRINTS" id="PR00455">
    <property type="entry name" value="HTHTETR"/>
</dbReference>
<dbReference type="Gene3D" id="1.10.357.10">
    <property type="entry name" value="Tetracycline Repressor, domain 2"/>
    <property type="match status" value="1"/>
</dbReference>
<proteinExistence type="predicted"/>
<dbReference type="Pfam" id="PF00440">
    <property type="entry name" value="TetR_N"/>
    <property type="match status" value="1"/>
</dbReference>
<dbReference type="PANTHER" id="PTHR30055:SF234">
    <property type="entry name" value="HTH-TYPE TRANSCRIPTIONAL REGULATOR BETI"/>
    <property type="match status" value="1"/>
</dbReference>